<feature type="transmembrane region" description="Helical" evidence="1">
    <location>
        <begin position="75"/>
        <end position="101"/>
    </location>
</feature>
<proteinExistence type="predicted"/>
<keyword evidence="1" id="KW-0472">Membrane</keyword>
<dbReference type="EMBL" id="JAGMUU010000024">
    <property type="protein sequence ID" value="KAH7125034.1"/>
    <property type="molecule type" value="Genomic_DNA"/>
</dbReference>
<feature type="transmembrane region" description="Helical" evidence="1">
    <location>
        <begin position="139"/>
        <end position="163"/>
    </location>
</feature>
<feature type="transmembrane region" description="Helical" evidence="1">
    <location>
        <begin position="175"/>
        <end position="198"/>
    </location>
</feature>
<keyword evidence="1" id="KW-1133">Transmembrane helix</keyword>
<name>A0A9P9DSB3_9HYPO</name>
<dbReference type="OrthoDB" id="5098353at2759"/>
<organism evidence="2 3">
    <name type="scientific">Dactylonectria estremocensis</name>
    <dbReference type="NCBI Taxonomy" id="1079267"/>
    <lineage>
        <taxon>Eukaryota</taxon>
        <taxon>Fungi</taxon>
        <taxon>Dikarya</taxon>
        <taxon>Ascomycota</taxon>
        <taxon>Pezizomycotina</taxon>
        <taxon>Sordariomycetes</taxon>
        <taxon>Hypocreomycetidae</taxon>
        <taxon>Hypocreales</taxon>
        <taxon>Nectriaceae</taxon>
        <taxon>Dactylonectria</taxon>
    </lineage>
</organism>
<accession>A0A9P9DSB3</accession>
<feature type="transmembrane region" description="Helical" evidence="1">
    <location>
        <begin position="12"/>
        <end position="29"/>
    </location>
</feature>
<reference evidence="2" key="1">
    <citation type="journal article" date="2021" name="Nat. Commun.">
        <title>Genetic determinants of endophytism in the Arabidopsis root mycobiome.</title>
        <authorList>
            <person name="Mesny F."/>
            <person name="Miyauchi S."/>
            <person name="Thiergart T."/>
            <person name="Pickel B."/>
            <person name="Atanasova L."/>
            <person name="Karlsson M."/>
            <person name="Huettel B."/>
            <person name="Barry K.W."/>
            <person name="Haridas S."/>
            <person name="Chen C."/>
            <person name="Bauer D."/>
            <person name="Andreopoulos W."/>
            <person name="Pangilinan J."/>
            <person name="LaButti K."/>
            <person name="Riley R."/>
            <person name="Lipzen A."/>
            <person name="Clum A."/>
            <person name="Drula E."/>
            <person name="Henrissat B."/>
            <person name="Kohler A."/>
            <person name="Grigoriev I.V."/>
            <person name="Martin F.M."/>
            <person name="Hacquard S."/>
        </authorList>
    </citation>
    <scope>NUCLEOTIDE SEQUENCE</scope>
    <source>
        <strain evidence="2">MPI-CAGE-AT-0021</strain>
    </source>
</reference>
<keyword evidence="3" id="KW-1185">Reference proteome</keyword>
<evidence type="ECO:0000256" key="1">
    <source>
        <dbReference type="SAM" id="Phobius"/>
    </source>
</evidence>
<feature type="transmembrane region" description="Helical" evidence="1">
    <location>
        <begin position="113"/>
        <end position="133"/>
    </location>
</feature>
<comment type="caution">
    <text evidence="2">The sequence shown here is derived from an EMBL/GenBank/DDBJ whole genome shotgun (WGS) entry which is preliminary data.</text>
</comment>
<dbReference type="AlphaFoldDB" id="A0A9P9DSB3"/>
<gene>
    <name evidence="2" type="ORF">B0J13DRAFT_647195</name>
</gene>
<protein>
    <submittedName>
        <fullName evidence="2">Uncharacterized protein</fullName>
    </submittedName>
</protein>
<sequence>MDHLSQGQITDVFLISSLSLFYVCLFVLVKFNHSWLQETWLTCLMGGWILLEMRTLILFSLKYGKYSKLPLALTGSIYIILSTMSLWGVAIIQITAIIYLFAVVIRKESWLKWVAILELVEVTLIVIFAMVPIPTPLELAYIAPFTSQAAAIGVILLASRGIPSERVPKRTADHLWLLGLLLIMVSALVLGLSLAGYYERLMFPQWLLYMTISTVGYRLSESSSPTGGDSEIALTPNRQPNFSSLADNSSSPQLHDRQALTAGPILLPPATIISSN</sequence>
<feature type="transmembrane region" description="Helical" evidence="1">
    <location>
        <begin position="41"/>
        <end position="63"/>
    </location>
</feature>
<dbReference type="Proteomes" id="UP000717696">
    <property type="component" value="Unassembled WGS sequence"/>
</dbReference>
<evidence type="ECO:0000313" key="3">
    <source>
        <dbReference type="Proteomes" id="UP000717696"/>
    </source>
</evidence>
<evidence type="ECO:0000313" key="2">
    <source>
        <dbReference type="EMBL" id="KAH7125034.1"/>
    </source>
</evidence>
<keyword evidence="1" id="KW-0812">Transmembrane</keyword>